<dbReference type="Proteomes" id="UP000799778">
    <property type="component" value="Unassembled WGS sequence"/>
</dbReference>
<dbReference type="EMBL" id="ML978069">
    <property type="protein sequence ID" value="KAF2015934.1"/>
    <property type="molecule type" value="Genomic_DNA"/>
</dbReference>
<dbReference type="OrthoDB" id="3796937at2759"/>
<evidence type="ECO:0000313" key="3">
    <source>
        <dbReference type="Proteomes" id="UP000799778"/>
    </source>
</evidence>
<feature type="compositionally biased region" description="Low complexity" evidence="1">
    <location>
        <begin position="1"/>
        <end position="20"/>
    </location>
</feature>
<dbReference type="InterPro" id="IPR035979">
    <property type="entry name" value="RBD_domain_sf"/>
</dbReference>
<dbReference type="Gene3D" id="3.30.70.330">
    <property type="match status" value="1"/>
</dbReference>
<dbReference type="RefSeq" id="XP_033384273.1">
    <property type="nucleotide sequence ID" value="XM_033527944.1"/>
</dbReference>
<gene>
    <name evidence="2" type="ORF">BU24DRAFT_422248</name>
</gene>
<dbReference type="GO" id="GO:0003676">
    <property type="term" value="F:nucleic acid binding"/>
    <property type="evidence" value="ECO:0007669"/>
    <property type="project" value="InterPro"/>
</dbReference>
<protein>
    <recommendedName>
        <fullName evidence="4">RRM domain-containing protein</fullName>
    </recommendedName>
</protein>
<accession>A0A6A5XUL7</accession>
<dbReference type="GeneID" id="54285341"/>
<evidence type="ECO:0000313" key="2">
    <source>
        <dbReference type="EMBL" id="KAF2015934.1"/>
    </source>
</evidence>
<sequence length="294" mass="32762">MSGLATSTLSTRSSLSLDTSAPGPYNNRPPTTDNNAAEVVTMNNQTLSLKLMMEDLDRAVRERELEACSSPVANGEGRDPALLALHNDFNQLVQMRNRGPVQPTQTPGKQAHETIQVSEKENVEPIEQPKLHQANFVIAVHQQAAPVGSTSWTMAGTGTARDDMVRDEKHTTNNEEELEASTRLLEKQLQEHLHEEHNQYAMNEQAVEEESDAERRLIVTNIAADAGRGELASVFATNSYAWRRMKILDERHPKNGTRTAYVEMSSRKQAKAACRTIYAFIFGLRVQIELAIQD</sequence>
<evidence type="ECO:0000256" key="1">
    <source>
        <dbReference type="SAM" id="MobiDB-lite"/>
    </source>
</evidence>
<reference evidence="2" key="1">
    <citation type="journal article" date="2020" name="Stud. Mycol.">
        <title>101 Dothideomycetes genomes: a test case for predicting lifestyles and emergence of pathogens.</title>
        <authorList>
            <person name="Haridas S."/>
            <person name="Albert R."/>
            <person name="Binder M."/>
            <person name="Bloem J."/>
            <person name="Labutti K."/>
            <person name="Salamov A."/>
            <person name="Andreopoulos B."/>
            <person name="Baker S."/>
            <person name="Barry K."/>
            <person name="Bills G."/>
            <person name="Bluhm B."/>
            <person name="Cannon C."/>
            <person name="Castanera R."/>
            <person name="Culley D."/>
            <person name="Daum C."/>
            <person name="Ezra D."/>
            <person name="Gonzalez J."/>
            <person name="Henrissat B."/>
            <person name="Kuo A."/>
            <person name="Liang C."/>
            <person name="Lipzen A."/>
            <person name="Lutzoni F."/>
            <person name="Magnuson J."/>
            <person name="Mondo S."/>
            <person name="Nolan M."/>
            <person name="Ohm R."/>
            <person name="Pangilinan J."/>
            <person name="Park H.-J."/>
            <person name="Ramirez L."/>
            <person name="Alfaro M."/>
            <person name="Sun H."/>
            <person name="Tritt A."/>
            <person name="Yoshinaga Y."/>
            <person name="Zwiers L.-H."/>
            <person name="Turgeon B."/>
            <person name="Goodwin S."/>
            <person name="Spatafora J."/>
            <person name="Crous P."/>
            <person name="Grigoriev I."/>
        </authorList>
    </citation>
    <scope>NUCLEOTIDE SEQUENCE</scope>
    <source>
        <strain evidence="2">CBS 175.79</strain>
    </source>
</reference>
<dbReference type="InterPro" id="IPR012677">
    <property type="entry name" value="Nucleotide-bd_a/b_plait_sf"/>
</dbReference>
<keyword evidence="3" id="KW-1185">Reference proteome</keyword>
<dbReference type="SUPFAM" id="SSF54928">
    <property type="entry name" value="RNA-binding domain, RBD"/>
    <property type="match status" value="1"/>
</dbReference>
<evidence type="ECO:0008006" key="4">
    <source>
        <dbReference type="Google" id="ProtNLM"/>
    </source>
</evidence>
<organism evidence="2 3">
    <name type="scientific">Aaosphaeria arxii CBS 175.79</name>
    <dbReference type="NCBI Taxonomy" id="1450172"/>
    <lineage>
        <taxon>Eukaryota</taxon>
        <taxon>Fungi</taxon>
        <taxon>Dikarya</taxon>
        <taxon>Ascomycota</taxon>
        <taxon>Pezizomycotina</taxon>
        <taxon>Dothideomycetes</taxon>
        <taxon>Pleosporomycetidae</taxon>
        <taxon>Pleosporales</taxon>
        <taxon>Pleosporales incertae sedis</taxon>
        <taxon>Aaosphaeria</taxon>
    </lineage>
</organism>
<feature type="region of interest" description="Disordered" evidence="1">
    <location>
        <begin position="1"/>
        <end position="35"/>
    </location>
</feature>
<proteinExistence type="predicted"/>
<dbReference type="AlphaFoldDB" id="A0A6A5XUL7"/>
<name>A0A6A5XUL7_9PLEO</name>